<name>A0ABN7NHQ0_TIMPD</name>
<keyword evidence="4" id="KW-1185">Reference proteome</keyword>
<gene>
    <name evidence="3" type="ORF">TPAB3V08_LOCUS44</name>
</gene>
<evidence type="ECO:0000256" key="1">
    <source>
        <dbReference type="SAM" id="MobiDB-lite"/>
    </source>
</evidence>
<proteinExistence type="predicted"/>
<feature type="chain" id="PRO_5046215659" evidence="2">
    <location>
        <begin position="21"/>
        <end position="52"/>
    </location>
</feature>
<protein>
    <submittedName>
        <fullName evidence="3">Uncharacterized protein</fullName>
    </submittedName>
</protein>
<evidence type="ECO:0000313" key="3">
    <source>
        <dbReference type="EMBL" id="CAG2052938.1"/>
    </source>
</evidence>
<feature type="signal peptide" evidence="2">
    <location>
        <begin position="1"/>
        <end position="20"/>
    </location>
</feature>
<comment type="caution">
    <text evidence="3">The sequence shown here is derived from an EMBL/GenBank/DDBJ whole genome shotgun (WGS) entry which is preliminary data.</text>
</comment>
<dbReference type="Proteomes" id="UP001153148">
    <property type="component" value="Unassembled WGS sequence"/>
</dbReference>
<evidence type="ECO:0000313" key="4">
    <source>
        <dbReference type="Proteomes" id="UP001153148"/>
    </source>
</evidence>
<sequence length="52" mass="5812">MAALVWCLVVPQTYVTLLEGREWGTRGQPPWTSVTPETLQPTSTNFSEMMLG</sequence>
<organism evidence="3 4">
    <name type="scientific">Timema podura</name>
    <name type="common">Walking stick</name>
    <dbReference type="NCBI Taxonomy" id="61482"/>
    <lineage>
        <taxon>Eukaryota</taxon>
        <taxon>Metazoa</taxon>
        <taxon>Ecdysozoa</taxon>
        <taxon>Arthropoda</taxon>
        <taxon>Hexapoda</taxon>
        <taxon>Insecta</taxon>
        <taxon>Pterygota</taxon>
        <taxon>Neoptera</taxon>
        <taxon>Polyneoptera</taxon>
        <taxon>Phasmatodea</taxon>
        <taxon>Timematodea</taxon>
        <taxon>Timematoidea</taxon>
        <taxon>Timematidae</taxon>
        <taxon>Timema</taxon>
    </lineage>
</organism>
<dbReference type="EMBL" id="CAJPIN010000037">
    <property type="protein sequence ID" value="CAG2052938.1"/>
    <property type="molecule type" value="Genomic_DNA"/>
</dbReference>
<keyword evidence="2" id="KW-0732">Signal</keyword>
<reference evidence="3" key="1">
    <citation type="submission" date="2021-03" db="EMBL/GenBank/DDBJ databases">
        <authorList>
            <person name="Tran Van P."/>
        </authorList>
    </citation>
    <scope>NUCLEOTIDE SEQUENCE</scope>
</reference>
<feature type="region of interest" description="Disordered" evidence="1">
    <location>
        <begin position="26"/>
        <end position="52"/>
    </location>
</feature>
<feature type="compositionally biased region" description="Polar residues" evidence="1">
    <location>
        <begin position="30"/>
        <end position="52"/>
    </location>
</feature>
<evidence type="ECO:0000256" key="2">
    <source>
        <dbReference type="SAM" id="SignalP"/>
    </source>
</evidence>
<accession>A0ABN7NHQ0</accession>